<dbReference type="Pfam" id="PF01926">
    <property type="entry name" value="MMR_HSR1"/>
    <property type="match status" value="1"/>
</dbReference>
<dbReference type="InterPro" id="IPR030388">
    <property type="entry name" value="G_ERA_dom"/>
</dbReference>
<dbReference type="GO" id="GO:0003924">
    <property type="term" value="F:GTPase activity"/>
    <property type="evidence" value="ECO:0007669"/>
    <property type="project" value="UniProtKB-UniRule"/>
</dbReference>
<dbReference type="FunFam" id="3.40.50.300:FF:001190">
    <property type="entry name" value="GTP-binding protein ERG"/>
    <property type="match status" value="1"/>
</dbReference>
<feature type="region of interest" description="G2" evidence="7">
    <location>
        <begin position="44"/>
        <end position="48"/>
    </location>
</feature>
<dbReference type="GO" id="GO:0070181">
    <property type="term" value="F:small ribosomal subunit rRNA binding"/>
    <property type="evidence" value="ECO:0007669"/>
    <property type="project" value="UniProtKB-UniRule"/>
</dbReference>
<feature type="domain" description="KH type-2" evidence="9">
    <location>
        <begin position="208"/>
        <end position="285"/>
    </location>
</feature>
<dbReference type="Gene3D" id="3.40.50.300">
    <property type="entry name" value="P-loop containing nucleotide triphosphate hydrolases"/>
    <property type="match status" value="1"/>
</dbReference>
<dbReference type="NCBIfam" id="NF000908">
    <property type="entry name" value="PRK00089.1"/>
    <property type="match status" value="1"/>
</dbReference>
<dbReference type="PANTHER" id="PTHR42698">
    <property type="entry name" value="GTPASE ERA"/>
    <property type="match status" value="1"/>
</dbReference>
<comment type="subunit">
    <text evidence="6">Monomer.</text>
</comment>
<dbReference type="InterPro" id="IPR015946">
    <property type="entry name" value="KH_dom-like_a/b"/>
</dbReference>
<dbReference type="InterPro" id="IPR009019">
    <property type="entry name" value="KH_sf_prok-type"/>
</dbReference>
<dbReference type="Proteomes" id="UP000824107">
    <property type="component" value="Unassembled WGS sequence"/>
</dbReference>
<evidence type="ECO:0000256" key="5">
    <source>
        <dbReference type="ARBA" id="ARBA00023134"/>
    </source>
</evidence>
<dbReference type="GO" id="GO:0005886">
    <property type="term" value="C:plasma membrane"/>
    <property type="evidence" value="ECO:0007669"/>
    <property type="project" value="UniProtKB-SubCell"/>
</dbReference>
<dbReference type="InterPro" id="IPR027417">
    <property type="entry name" value="P-loop_NTPase"/>
</dbReference>
<evidence type="ECO:0000256" key="2">
    <source>
        <dbReference type="ARBA" id="ARBA00020484"/>
    </source>
</evidence>
<dbReference type="InterPro" id="IPR005662">
    <property type="entry name" value="GTPase_Era-like"/>
</dbReference>
<evidence type="ECO:0000313" key="12">
    <source>
        <dbReference type="Proteomes" id="UP000824107"/>
    </source>
</evidence>
<feature type="region of interest" description="G3" evidence="7">
    <location>
        <begin position="65"/>
        <end position="68"/>
    </location>
</feature>
<dbReference type="PANTHER" id="PTHR42698:SF1">
    <property type="entry name" value="GTPASE ERA, MITOCHONDRIAL"/>
    <property type="match status" value="1"/>
</dbReference>
<name>A0A9D1SC14_9PROT</name>
<dbReference type="NCBIfam" id="TIGR00231">
    <property type="entry name" value="small_GTP"/>
    <property type="match status" value="1"/>
</dbReference>
<dbReference type="Pfam" id="PF07650">
    <property type="entry name" value="KH_2"/>
    <property type="match status" value="1"/>
</dbReference>
<comment type="caution">
    <text evidence="11">The sequence shown here is derived from an EMBL/GenBank/DDBJ whole genome shotgun (WGS) entry which is preliminary data.</text>
</comment>
<keyword evidence="3 6" id="KW-0547">Nucleotide-binding</keyword>
<dbReference type="CDD" id="cd22534">
    <property type="entry name" value="KH-II_Era"/>
    <property type="match status" value="1"/>
</dbReference>
<dbReference type="InterPro" id="IPR004044">
    <property type="entry name" value="KH_dom_type_2"/>
</dbReference>
<keyword evidence="6" id="KW-0690">Ribosome biogenesis</keyword>
<proteinExistence type="inferred from homology"/>
<keyword evidence="6" id="KW-0699">rRNA-binding</keyword>
<keyword evidence="6" id="KW-0472">Membrane</keyword>
<reference evidence="11" key="2">
    <citation type="journal article" date="2021" name="PeerJ">
        <title>Extensive microbial diversity within the chicken gut microbiome revealed by metagenomics and culture.</title>
        <authorList>
            <person name="Gilroy R."/>
            <person name="Ravi A."/>
            <person name="Getino M."/>
            <person name="Pursley I."/>
            <person name="Horton D.L."/>
            <person name="Alikhan N.F."/>
            <person name="Baker D."/>
            <person name="Gharbi K."/>
            <person name="Hall N."/>
            <person name="Watson M."/>
            <person name="Adriaenssens E.M."/>
            <person name="Foster-Nyarko E."/>
            <person name="Jarju S."/>
            <person name="Secka A."/>
            <person name="Antonio M."/>
            <person name="Oren A."/>
            <person name="Chaudhuri R.R."/>
            <person name="La Ragione R."/>
            <person name="Hildebrand F."/>
            <person name="Pallen M.J."/>
        </authorList>
    </citation>
    <scope>NUCLEOTIDE SEQUENCE</scope>
    <source>
        <strain evidence="11">ChiW3-316</strain>
    </source>
</reference>
<comment type="subcellular location">
    <subcellularLocation>
        <location evidence="6">Cytoplasm</location>
    </subcellularLocation>
    <subcellularLocation>
        <location evidence="6">Cell membrane</location>
        <topology evidence="6">Peripheral membrane protein</topology>
    </subcellularLocation>
</comment>
<dbReference type="GO" id="GO:0005829">
    <property type="term" value="C:cytosol"/>
    <property type="evidence" value="ECO:0007669"/>
    <property type="project" value="TreeGrafter"/>
</dbReference>
<dbReference type="CDD" id="cd04163">
    <property type="entry name" value="Era"/>
    <property type="match status" value="1"/>
</dbReference>
<organism evidence="11 12">
    <name type="scientific">Candidatus Scatocola faecipullorum</name>
    <dbReference type="NCBI Taxonomy" id="2840917"/>
    <lineage>
        <taxon>Bacteria</taxon>
        <taxon>Pseudomonadati</taxon>
        <taxon>Pseudomonadota</taxon>
        <taxon>Alphaproteobacteria</taxon>
        <taxon>Rhodospirillales</taxon>
        <taxon>Rhodospirillaceae</taxon>
        <taxon>Rhodospirillaceae incertae sedis</taxon>
        <taxon>Candidatus Scatocola</taxon>
    </lineage>
</organism>
<dbReference type="GO" id="GO:0043024">
    <property type="term" value="F:ribosomal small subunit binding"/>
    <property type="evidence" value="ECO:0007669"/>
    <property type="project" value="TreeGrafter"/>
</dbReference>
<dbReference type="PROSITE" id="PS51713">
    <property type="entry name" value="G_ERA"/>
    <property type="match status" value="1"/>
</dbReference>
<evidence type="ECO:0000256" key="7">
    <source>
        <dbReference type="PROSITE-ProRule" id="PRU01050"/>
    </source>
</evidence>
<comment type="similarity">
    <text evidence="1 6 7 8">Belongs to the TRAFAC class TrmE-Era-EngA-EngB-Septin-like GTPase superfamily. Era GTPase family.</text>
</comment>
<reference evidence="11" key="1">
    <citation type="submission" date="2020-10" db="EMBL/GenBank/DDBJ databases">
        <authorList>
            <person name="Gilroy R."/>
        </authorList>
    </citation>
    <scope>NUCLEOTIDE SEQUENCE</scope>
    <source>
        <strain evidence="11">ChiW3-316</strain>
    </source>
</reference>
<dbReference type="NCBIfam" id="TIGR00436">
    <property type="entry name" value="era"/>
    <property type="match status" value="1"/>
</dbReference>
<dbReference type="HAMAP" id="MF_00367">
    <property type="entry name" value="GTPase_Era"/>
    <property type="match status" value="1"/>
</dbReference>
<dbReference type="Gene3D" id="3.30.300.20">
    <property type="match status" value="1"/>
</dbReference>
<dbReference type="PROSITE" id="PS50823">
    <property type="entry name" value="KH_TYPE_2"/>
    <property type="match status" value="1"/>
</dbReference>
<feature type="region of interest" description="G5" evidence="7">
    <location>
        <begin position="156"/>
        <end position="158"/>
    </location>
</feature>
<dbReference type="InterPro" id="IPR005225">
    <property type="entry name" value="Small_GTP-bd"/>
</dbReference>
<feature type="binding site" evidence="6">
    <location>
        <begin position="65"/>
        <end position="69"/>
    </location>
    <ligand>
        <name>GTP</name>
        <dbReference type="ChEBI" id="CHEBI:37565"/>
    </ligand>
</feature>
<feature type="binding site" evidence="6">
    <location>
        <begin position="127"/>
        <end position="130"/>
    </location>
    <ligand>
        <name>GTP</name>
        <dbReference type="ChEBI" id="CHEBI:37565"/>
    </ligand>
</feature>
<dbReference type="SUPFAM" id="SSF54814">
    <property type="entry name" value="Prokaryotic type KH domain (KH-domain type II)"/>
    <property type="match status" value="1"/>
</dbReference>
<dbReference type="SUPFAM" id="SSF52540">
    <property type="entry name" value="P-loop containing nucleoside triphosphate hydrolases"/>
    <property type="match status" value="1"/>
</dbReference>
<dbReference type="AlphaFoldDB" id="A0A9D1SC14"/>
<keyword evidence="6" id="KW-0963">Cytoplasm</keyword>
<evidence type="ECO:0000256" key="6">
    <source>
        <dbReference type="HAMAP-Rule" id="MF_00367"/>
    </source>
</evidence>
<dbReference type="InterPro" id="IPR006073">
    <property type="entry name" value="GTP-bd"/>
</dbReference>
<dbReference type="EMBL" id="DVNC01000058">
    <property type="protein sequence ID" value="HIU54067.1"/>
    <property type="molecule type" value="Genomic_DNA"/>
</dbReference>
<comment type="function">
    <text evidence="6">An essential GTPase that binds both GDP and GTP, with rapid nucleotide exchange. Plays a role in 16S rRNA processing and 30S ribosomal subunit biogenesis and possibly also in cell cycle regulation and energy metabolism.</text>
</comment>
<dbReference type="PRINTS" id="PR00326">
    <property type="entry name" value="GTP1OBG"/>
</dbReference>
<feature type="region of interest" description="G4" evidence="7">
    <location>
        <begin position="127"/>
        <end position="130"/>
    </location>
</feature>
<evidence type="ECO:0000256" key="8">
    <source>
        <dbReference type="RuleBase" id="RU003761"/>
    </source>
</evidence>
<evidence type="ECO:0000256" key="3">
    <source>
        <dbReference type="ARBA" id="ARBA00022741"/>
    </source>
</evidence>
<evidence type="ECO:0000259" key="9">
    <source>
        <dbReference type="PROSITE" id="PS50823"/>
    </source>
</evidence>
<evidence type="ECO:0000256" key="1">
    <source>
        <dbReference type="ARBA" id="ARBA00007921"/>
    </source>
</evidence>
<accession>A0A9D1SC14</accession>
<keyword evidence="6" id="KW-1003">Cell membrane</keyword>
<feature type="domain" description="Era-type G" evidence="10">
    <location>
        <begin position="10"/>
        <end position="177"/>
    </location>
</feature>
<sequence>MEQNAEQQTRCGFVALIGAPNAGKSTITNNFVGSKVSIVSPKVQTTRTMVRGIGVYEQTQIIFIDTPGIFKPKRRLDRAMVSSAWSGVKDADIVVLVVDAKRGFDDETQSIVAKLNKQKIEAILVLNKVDLIAKEKLLGLSAQINAAGNFKETFMISALTGQNIEDFYKYLADNLPVSPWYYPEEQMSDMPLKLLAAEIVREKLFLYLRQELPYELTVEPELWERREDGSVRAEMTIYVKRDNQKTIVLGRGGEMIKKIGQSARREIETELDERVHLFLFVKVRENWIDDPARYSAWNLDFNV</sequence>
<feature type="region of interest" description="G1" evidence="7">
    <location>
        <begin position="18"/>
        <end position="25"/>
    </location>
</feature>
<keyword evidence="5 6" id="KW-0342">GTP-binding</keyword>
<dbReference type="GO" id="GO:0000028">
    <property type="term" value="P:ribosomal small subunit assembly"/>
    <property type="evidence" value="ECO:0007669"/>
    <property type="project" value="TreeGrafter"/>
</dbReference>
<gene>
    <name evidence="6 11" type="primary">era</name>
    <name evidence="11" type="ORF">IAD20_08325</name>
</gene>
<evidence type="ECO:0000259" key="10">
    <source>
        <dbReference type="PROSITE" id="PS51713"/>
    </source>
</evidence>
<evidence type="ECO:0000256" key="4">
    <source>
        <dbReference type="ARBA" id="ARBA00022884"/>
    </source>
</evidence>
<evidence type="ECO:0000313" key="11">
    <source>
        <dbReference type="EMBL" id="HIU54067.1"/>
    </source>
</evidence>
<dbReference type="GO" id="GO:0005525">
    <property type="term" value="F:GTP binding"/>
    <property type="evidence" value="ECO:0007669"/>
    <property type="project" value="UniProtKB-UniRule"/>
</dbReference>
<keyword evidence="4 6" id="KW-0694">RNA-binding</keyword>
<protein>
    <recommendedName>
        <fullName evidence="2 6">GTPase Era</fullName>
    </recommendedName>
</protein>
<feature type="binding site" evidence="6">
    <location>
        <begin position="18"/>
        <end position="25"/>
    </location>
    <ligand>
        <name>GTP</name>
        <dbReference type="ChEBI" id="CHEBI:37565"/>
    </ligand>
</feature>